<keyword evidence="1" id="KW-0732">Signal</keyword>
<dbReference type="AlphaFoldDB" id="A0ABD2I0I2"/>
<organism evidence="2 3">
    <name type="scientific">Heterodera schachtii</name>
    <name type="common">Sugarbeet cyst nematode worm</name>
    <name type="synonym">Tylenchus schachtii</name>
    <dbReference type="NCBI Taxonomy" id="97005"/>
    <lineage>
        <taxon>Eukaryota</taxon>
        <taxon>Metazoa</taxon>
        <taxon>Ecdysozoa</taxon>
        <taxon>Nematoda</taxon>
        <taxon>Chromadorea</taxon>
        <taxon>Rhabditida</taxon>
        <taxon>Tylenchina</taxon>
        <taxon>Tylenchomorpha</taxon>
        <taxon>Tylenchoidea</taxon>
        <taxon>Heteroderidae</taxon>
        <taxon>Heteroderinae</taxon>
        <taxon>Heterodera</taxon>
    </lineage>
</organism>
<keyword evidence="3" id="KW-1185">Reference proteome</keyword>
<comment type="caution">
    <text evidence="2">The sequence shown here is derived from an EMBL/GenBank/DDBJ whole genome shotgun (WGS) entry which is preliminary data.</text>
</comment>
<evidence type="ECO:0000313" key="2">
    <source>
        <dbReference type="EMBL" id="KAL3071327.1"/>
    </source>
</evidence>
<reference evidence="2 3" key="1">
    <citation type="submission" date="2024-10" db="EMBL/GenBank/DDBJ databases">
        <authorList>
            <person name="Kim D."/>
        </authorList>
    </citation>
    <scope>NUCLEOTIDE SEQUENCE [LARGE SCALE GENOMIC DNA]</scope>
    <source>
        <strain evidence="2">Taebaek</strain>
    </source>
</reference>
<accession>A0ABD2I0I2</accession>
<protein>
    <submittedName>
        <fullName evidence="2">Uncharacterized protein</fullName>
    </submittedName>
</protein>
<evidence type="ECO:0000313" key="3">
    <source>
        <dbReference type="Proteomes" id="UP001620645"/>
    </source>
</evidence>
<feature type="signal peptide" evidence="1">
    <location>
        <begin position="1"/>
        <end position="21"/>
    </location>
</feature>
<gene>
    <name evidence="2" type="ORF">niasHS_017184</name>
</gene>
<sequence length="179" mass="20022">MNTNFLALFFCCLLLVAEINGKIYSSMQLDILDWSKKQTHNCTSSTPQINKKIYNDGEGRLDGSQTDKCLTIRNGFFAGKNGIDGIQKLVSAAVGPRRQALTQQKKTGHGRTRRGKGSHWLFAVRLAYAQFIALKLSSNNKLHMFFRLRPAANLLYTCLTYSPIMTRLILCFAVADPTA</sequence>
<evidence type="ECO:0000256" key="1">
    <source>
        <dbReference type="SAM" id="SignalP"/>
    </source>
</evidence>
<proteinExistence type="predicted"/>
<dbReference type="EMBL" id="JBICCN010000394">
    <property type="protein sequence ID" value="KAL3071327.1"/>
    <property type="molecule type" value="Genomic_DNA"/>
</dbReference>
<dbReference type="Proteomes" id="UP001620645">
    <property type="component" value="Unassembled WGS sequence"/>
</dbReference>
<feature type="chain" id="PRO_5044891798" evidence="1">
    <location>
        <begin position="22"/>
        <end position="179"/>
    </location>
</feature>
<name>A0ABD2I0I2_HETSC</name>